<protein>
    <submittedName>
        <fullName evidence="9">Phosphonate degradation HD-domain oxygenase</fullName>
    </submittedName>
</protein>
<dbReference type="Pfam" id="PF02668">
    <property type="entry name" value="TauD"/>
    <property type="match status" value="1"/>
</dbReference>
<keyword evidence="3" id="KW-0479">Metal-binding</keyword>
<organism evidence="9 10">
    <name type="scientific">Streptacidiphilus alkalitolerans</name>
    <dbReference type="NCBI Taxonomy" id="3342712"/>
    <lineage>
        <taxon>Bacteria</taxon>
        <taxon>Bacillati</taxon>
        <taxon>Actinomycetota</taxon>
        <taxon>Actinomycetes</taxon>
        <taxon>Kitasatosporales</taxon>
        <taxon>Streptomycetaceae</taxon>
        <taxon>Streptacidiphilus</taxon>
    </lineage>
</organism>
<dbReference type="NCBIfam" id="TIGR03276">
    <property type="entry name" value="Phn-HD"/>
    <property type="match status" value="1"/>
</dbReference>
<dbReference type="RefSeq" id="WP_380552462.1">
    <property type="nucleotide sequence ID" value="NZ_JBHEZY010000004.1"/>
</dbReference>
<dbReference type="Gene3D" id="3.30.2020.30">
    <property type="match status" value="1"/>
</dbReference>
<keyword evidence="6" id="KW-0408">Iron</keyword>
<dbReference type="Gene3D" id="1.10.3210.10">
    <property type="entry name" value="Hypothetical protein af1432"/>
    <property type="match status" value="1"/>
</dbReference>
<dbReference type="CDD" id="cd00250">
    <property type="entry name" value="CAS_like"/>
    <property type="match status" value="1"/>
</dbReference>
<dbReference type="SUPFAM" id="SSF109604">
    <property type="entry name" value="HD-domain/PDEase-like"/>
    <property type="match status" value="1"/>
</dbReference>
<dbReference type="PANTHER" id="PTHR10696">
    <property type="entry name" value="GAMMA-BUTYROBETAINE HYDROXYLASE-RELATED"/>
    <property type="match status" value="1"/>
</dbReference>
<dbReference type="InterPro" id="IPR017670">
    <property type="entry name" value="Phosphonate_degrad-assoc"/>
</dbReference>
<dbReference type="InterPro" id="IPR003819">
    <property type="entry name" value="TauD/TfdA-like"/>
</dbReference>
<keyword evidence="5" id="KW-0560">Oxidoreductase</keyword>
<dbReference type="Pfam" id="PF06155">
    <property type="entry name" value="GBBH-like_N"/>
    <property type="match status" value="1"/>
</dbReference>
<dbReference type="EMBL" id="JBHEZY010000004">
    <property type="protein sequence ID" value="MFC1431625.1"/>
    <property type="molecule type" value="Genomic_DNA"/>
</dbReference>
<dbReference type="InterPro" id="IPR050411">
    <property type="entry name" value="AlphaKG_dependent_hydroxylases"/>
</dbReference>
<evidence type="ECO:0000256" key="3">
    <source>
        <dbReference type="ARBA" id="ARBA00022723"/>
    </source>
</evidence>
<dbReference type="InterPro" id="IPR038492">
    <property type="entry name" value="GBBH-like_N_sf"/>
</dbReference>
<dbReference type="InterPro" id="IPR010376">
    <property type="entry name" value="GBBH-like_N"/>
</dbReference>
<evidence type="ECO:0000259" key="8">
    <source>
        <dbReference type="Pfam" id="PF06155"/>
    </source>
</evidence>
<comment type="cofactor">
    <cofactor evidence="1">
        <name>Fe(2+)</name>
        <dbReference type="ChEBI" id="CHEBI:29033"/>
    </cofactor>
</comment>
<evidence type="ECO:0000313" key="9">
    <source>
        <dbReference type="EMBL" id="MFC1431625.1"/>
    </source>
</evidence>
<feature type="domain" description="Gamma-butyrobetaine hydroxylase-like N-terminal" evidence="8">
    <location>
        <begin position="5"/>
        <end position="74"/>
    </location>
</feature>
<dbReference type="InterPro" id="IPR042098">
    <property type="entry name" value="TauD-like_sf"/>
</dbReference>
<evidence type="ECO:0000256" key="4">
    <source>
        <dbReference type="ARBA" id="ARBA00022964"/>
    </source>
</evidence>
<dbReference type="Gene3D" id="3.60.130.10">
    <property type="entry name" value="Clavaminate synthase-like"/>
    <property type="match status" value="1"/>
</dbReference>
<sequence>MPRPSEFAAVWLRDNCACAECRDPGSQQKLFQITDLPMNLALSSETPVDLDGAPGWEVVWSPDGHRSRYADTWLAPPGDAEWEDRTEETKLLWRAADLNGALPEGSWADYGQGGAVKARLLDAVAQLGFCLLRDVPVRDGQVLAVAESFGFVRETNYGRLFEVRVQERPNNLAFTGARITPHTDNPYRDPVPTLQLLHCLVNSASGGDSGLVDGFAAAALLREEDPSAFEVLSSTPVPFAFADRDTALRAHRPLIGLDPQGRIREIRFNNRSLGTLRLPGERTAAFYAAYRTFAELLLRPELCLDFRLGPGDCLVFDNTRLLHARTAFESSGGRHLQGCYADLDGLLSTRAVLRRNEEDRSEQDRSEQDRAVLDLLESLFDGQGAAEYLGEEVTQAQHMLQAGALAQAAGAPPALVAAALLHDVGHLRGEVTGHDLMAGTDNRHSHTGAQWLARWFAPEVTEPVRLHVDAKRYLCAVEPGYVNALSPASVHTLAVQGGPMSPAQADAFAAERFGADAVRLRRWDEEAKDPNAPTPAFGHFRPLLAGLLRARRRSAAPGLGPRVSCVR</sequence>
<name>A0ABV6X005_9ACTN</name>
<evidence type="ECO:0000256" key="1">
    <source>
        <dbReference type="ARBA" id="ARBA00001954"/>
    </source>
</evidence>
<comment type="caution">
    <text evidence="9">The sequence shown here is derived from an EMBL/GenBank/DDBJ whole genome shotgun (WGS) entry which is preliminary data.</text>
</comment>
<proteinExistence type="inferred from homology"/>
<reference evidence="9 10" key="1">
    <citation type="submission" date="2024-09" db="EMBL/GenBank/DDBJ databases">
        <authorList>
            <person name="Lee S.D."/>
        </authorList>
    </citation>
    <scope>NUCLEOTIDE SEQUENCE [LARGE SCALE GENOMIC DNA]</scope>
    <source>
        <strain evidence="9 10">N1-3</strain>
    </source>
</reference>
<evidence type="ECO:0000256" key="2">
    <source>
        <dbReference type="ARBA" id="ARBA00008654"/>
    </source>
</evidence>
<keyword evidence="4" id="KW-0223">Dioxygenase</keyword>
<evidence type="ECO:0000256" key="6">
    <source>
        <dbReference type="ARBA" id="ARBA00023004"/>
    </source>
</evidence>
<evidence type="ECO:0000259" key="7">
    <source>
        <dbReference type="Pfam" id="PF02668"/>
    </source>
</evidence>
<evidence type="ECO:0000256" key="5">
    <source>
        <dbReference type="ARBA" id="ARBA00023002"/>
    </source>
</evidence>
<accession>A0ABV6X005</accession>
<comment type="similarity">
    <text evidence="2">Belongs to the gamma-BBH/TMLD family.</text>
</comment>
<gene>
    <name evidence="9" type="ORF">ACEZDB_13325</name>
</gene>
<feature type="domain" description="TauD/TfdA-like" evidence="7">
    <location>
        <begin position="117"/>
        <end position="340"/>
    </location>
</feature>
<dbReference type="Proteomes" id="UP001592530">
    <property type="component" value="Unassembled WGS sequence"/>
</dbReference>
<dbReference type="PANTHER" id="PTHR10696:SF25">
    <property type="entry name" value="OXIDOREDUCTASE AIM17-RELATED"/>
    <property type="match status" value="1"/>
</dbReference>
<evidence type="ECO:0000313" key="10">
    <source>
        <dbReference type="Proteomes" id="UP001592530"/>
    </source>
</evidence>
<dbReference type="SUPFAM" id="SSF51197">
    <property type="entry name" value="Clavaminate synthase-like"/>
    <property type="match status" value="1"/>
</dbReference>